<organism evidence="1 2">
    <name type="scientific">Anopheles albimanus</name>
    <name type="common">New world malaria mosquito</name>
    <dbReference type="NCBI Taxonomy" id="7167"/>
    <lineage>
        <taxon>Eukaryota</taxon>
        <taxon>Metazoa</taxon>
        <taxon>Ecdysozoa</taxon>
        <taxon>Arthropoda</taxon>
        <taxon>Hexapoda</taxon>
        <taxon>Insecta</taxon>
        <taxon>Pterygota</taxon>
        <taxon>Neoptera</taxon>
        <taxon>Endopterygota</taxon>
        <taxon>Diptera</taxon>
        <taxon>Nematocera</taxon>
        <taxon>Culicoidea</taxon>
        <taxon>Culicidae</taxon>
        <taxon>Anophelinae</taxon>
        <taxon>Anopheles</taxon>
    </lineage>
</organism>
<accession>A0A182FS78</accession>
<protein>
    <submittedName>
        <fullName evidence="1">Uncharacterized protein</fullName>
    </submittedName>
</protein>
<evidence type="ECO:0000313" key="1">
    <source>
        <dbReference type="EnsemblMetazoa" id="AALB009404-PA"/>
    </source>
</evidence>
<reference evidence="1 2" key="1">
    <citation type="journal article" date="2017" name="G3 (Bethesda)">
        <title>The Physical Genome Mapping of Anopheles albimanus Corrected Scaffold Misassemblies and Identified Interarm Rearrangements in Genus Anopheles.</title>
        <authorList>
            <person name="Artemov G.N."/>
            <person name="Peery A.N."/>
            <person name="Jiang X."/>
            <person name="Tu Z."/>
            <person name="Stegniy V.N."/>
            <person name="Sharakhova M.V."/>
            <person name="Sharakhov I.V."/>
        </authorList>
    </citation>
    <scope>NUCLEOTIDE SEQUENCE [LARGE SCALE GENOMIC DNA]</scope>
    <source>
        <strain evidence="1 2">ALBI9_A</strain>
    </source>
</reference>
<proteinExistence type="predicted"/>
<name>A0A182FS78_ANOAL</name>
<keyword evidence="2" id="KW-1185">Reference proteome</keyword>
<dbReference type="AlphaFoldDB" id="A0A182FS78"/>
<reference evidence="1" key="2">
    <citation type="submission" date="2022-08" db="UniProtKB">
        <authorList>
            <consortium name="EnsemblMetazoa"/>
        </authorList>
    </citation>
    <scope>IDENTIFICATION</scope>
    <source>
        <strain evidence="1">STECLA/ALBI9_A</strain>
    </source>
</reference>
<evidence type="ECO:0000313" key="2">
    <source>
        <dbReference type="Proteomes" id="UP000069272"/>
    </source>
</evidence>
<dbReference type="VEuPathDB" id="VectorBase:AALB009404"/>
<dbReference type="Proteomes" id="UP000069272">
    <property type="component" value="Chromosome 2R"/>
</dbReference>
<sequence length="124" mass="13949">MKCFALFAVFVVVVLFYEVKTGRNSAKYAVIHQDNTETNGTHSSHTYSNASSYDSTSYDSISYDSTSDNSNFYNYTTSYDPINQATSYYTISNKATKNYSPSRNCYYRVIIKTATSNIYGSNGI</sequence>
<dbReference type="EnsemblMetazoa" id="AALB009404-RA">
    <property type="protein sequence ID" value="AALB009404-PA"/>
    <property type="gene ID" value="AALB009404"/>
</dbReference>